<dbReference type="AlphaFoldDB" id="A0A0G0HYX6"/>
<protein>
    <submittedName>
        <fullName evidence="2">Uncharacterized protein</fullName>
    </submittedName>
</protein>
<evidence type="ECO:0000313" key="3">
    <source>
        <dbReference type="Proteomes" id="UP000034492"/>
    </source>
</evidence>
<feature type="transmembrane region" description="Helical" evidence="1">
    <location>
        <begin position="44"/>
        <end position="62"/>
    </location>
</feature>
<sequence>MKKFRISKEFRARFSEKLMDLGNLAGAALIFGQFISGHEFSVSHFLAGLLVMALCYIMSYIVNP</sequence>
<dbReference type="Proteomes" id="UP000034492">
    <property type="component" value="Unassembled WGS sequence"/>
</dbReference>
<keyword evidence="1" id="KW-0472">Membrane</keyword>
<keyword evidence="1" id="KW-1133">Transmembrane helix</keyword>
<reference evidence="2 3" key="1">
    <citation type="journal article" date="2015" name="Nature">
        <title>rRNA introns, odd ribosomes, and small enigmatic genomes across a large radiation of phyla.</title>
        <authorList>
            <person name="Brown C.T."/>
            <person name="Hug L.A."/>
            <person name="Thomas B.C."/>
            <person name="Sharon I."/>
            <person name="Castelle C.J."/>
            <person name="Singh A."/>
            <person name="Wilkins M.J."/>
            <person name="Williams K.H."/>
            <person name="Banfield J.F."/>
        </authorList>
    </citation>
    <scope>NUCLEOTIDE SEQUENCE [LARGE SCALE GENOMIC DNA]</scope>
</reference>
<organism evidence="2 3">
    <name type="scientific">Candidatus Daviesbacteria bacterium GW2011_GWB1_36_5</name>
    <dbReference type="NCBI Taxonomy" id="1618426"/>
    <lineage>
        <taxon>Bacteria</taxon>
        <taxon>Candidatus Daviesiibacteriota</taxon>
    </lineage>
</organism>
<gene>
    <name evidence="2" type="ORF">US19_C0017G0021</name>
</gene>
<keyword evidence="1" id="KW-0812">Transmembrane</keyword>
<proteinExistence type="predicted"/>
<comment type="caution">
    <text evidence="2">The sequence shown here is derived from an EMBL/GenBank/DDBJ whole genome shotgun (WGS) entry which is preliminary data.</text>
</comment>
<feature type="transmembrane region" description="Helical" evidence="1">
    <location>
        <begin position="21"/>
        <end position="38"/>
    </location>
</feature>
<evidence type="ECO:0000256" key="1">
    <source>
        <dbReference type="SAM" id="Phobius"/>
    </source>
</evidence>
<accession>A0A0G0HYX6</accession>
<dbReference type="EMBL" id="LBSA01000017">
    <property type="protein sequence ID" value="KKQ09076.1"/>
    <property type="molecule type" value="Genomic_DNA"/>
</dbReference>
<name>A0A0G0HYX6_9BACT</name>
<evidence type="ECO:0000313" key="2">
    <source>
        <dbReference type="EMBL" id="KKQ09076.1"/>
    </source>
</evidence>